<protein>
    <submittedName>
        <fullName evidence="1">SEC-C domain-containing protein</fullName>
    </submittedName>
</protein>
<evidence type="ECO:0000313" key="1">
    <source>
        <dbReference type="EMBL" id="MBO8451893.1"/>
    </source>
</evidence>
<comment type="caution">
    <text evidence="1">The sequence shown here is derived from an EMBL/GenBank/DDBJ whole genome shotgun (WGS) entry which is preliminary data.</text>
</comment>
<reference evidence="1" key="2">
    <citation type="journal article" date="2021" name="PeerJ">
        <title>Extensive microbial diversity within the chicken gut microbiome revealed by metagenomics and culture.</title>
        <authorList>
            <person name="Gilroy R."/>
            <person name="Ravi A."/>
            <person name="Getino M."/>
            <person name="Pursley I."/>
            <person name="Horton D.L."/>
            <person name="Alikhan N.F."/>
            <person name="Baker D."/>
            <person name="Gharbi K."/>
            <person name="Hall N."/>
            <person name="Watson M."/>
            <person name="Adriaenssens E.M."/>
            <person name="Foster-Nyarko E."/>
            <person name="Jarju S."/>
            <person name="Secka A."/>
            <person name="Antonio M."/>
            <person name="Oren A."/>
            <person name="Chaudhuri R.R."/>
            <person name="La Ragione R."/>
            <person name="Hildebrand F."/>
            <person name="Pallen M.J."/>
        </authorList>
    </citation>
    <scope>NUCLEOTIDE SEQUENCE</scope>
    <source>
        <strain evidence="1">B1-20833</strain>
    </source>
</reference>
<dbReference type="Proteomes" id="UP000823661">
    <property type="component" value="Unassembled WGS sequence"/>
</dbReference>
<organism evidence="1 2">
    <name type="scientific">Candidatus Cryptobacteroides intestinavium</name>
    <dbReference type="NCBI Taxonomy" id="2840766"/>
    <lineage>
        <taxon>Bacteria</taxon>
        <taxon>Pseudomonadati</taxon>
        <taxon>Bacteroidota</taxon>
        <taxon>Bacteroidia</taxon>
        <taxon>Bacteroidales</taxon>
        <taxon>Candidatus Cryptobacteroides</taxon>
    </lineage>
</organism>
<sequence>MWRKICAGENAPCPCCSGRKYKDCHGRFS</sequence>
<evidence type="ECO:0000313" key="2">
    <source>
        <dbReference type="Proteomes" id="UP000823661"/>
    </source>
</evidence>
<dbReference type="SUPFAM" id="SSF103642">
    <property type="entry name" value="Sec-C motif"/>
    <property type="match status" value="1"/>
</dbReference>
<dbReference type="InterPro" id="IPR004027">
    <property type="entry name" value="SEC_C_motif"/>
</dbReference>
<dbReference type="Pfam" id="PF02810">
    <property type="entry name" value="SEC-C"/>
    <property type="match status" value="1"/>
</dbReference>
<name>A0A9D9HIC0_9BACT</name>
<dbReference type="Gene3D" id="3.10.450.50">
    <property type="match status" value="1"/>
</dbReference>
<accession>A0A9D9HIC0</accession>
<reference evidence="1" key="1">
    <citation type="submission" date="2020-10" db="EMBL/GenBank/DDBJ databases">
        <authorList>
            <person name="Gilroy R."/>
        </authorList>
    </citation>
    <scope>NUCLEOTIDE SEQUENCE</scope>
    <source>
        <strain evidence="1">B1-20833</strain>
    </source>
</reference>
<dbReference type="EMBL" id="JADIMI010000028">
    <property type="protein sequence ID" value="MBO8451893.1"/>
    <property type="molecule type" value="Genomic_DNA"/>
</dbReference>
<gene>
    <name evidence="1" type="ORF">IAC06_03285</name>
</gene>
<proteinExistence type="predicted"/>
<dbReference type="AlphaFoldDB" id="A0A9D9HIC0"/>